<accession>A0A431VZV2</accession>
<proteinExistence type="predicted"/>
<gene>
    <name evidence="1" type="ORF">EKG37_16530</name>
</gene>
<dbReference type="Proteomes" id="UP000271374">
    <property type="component" value="Unassembled WGS sequence"/>
</dbReference>
<evidence type="ECO:0008006" key="3">
    <source>
        <dbReference type="Google" id="ProtNLM"/>
    </source>
</evidence>
<dbReference type="AlphaFoldDB" id="A0A431VZV2"/>
<comment type="caution">
    <text evidence="1">The sequence shown here is derived from an EMBL/GenBank/DDBJ whole genome shotgun (WGS) entry which is preliminary data.</text>
</comment>
<evidence type="ECO:0000313" key="1">
    <source>
        <dbReference type="EMBL" id="RTR28821.1"/>
    </source>
</evidence>
<organism evidence="1 2">
    <name type="scientific">Bacillus yapensis</name>
    <dbReference type="NCBI Taxonomy" id="2492960"/>
    <lineage>
        <taxon>Bacteria</taxon>
        <taxon>Bacillati</taxon>
        <taxon>Bacillota</taxon>
        <taxon>Bacilli</taxon>
        <taxon>Bacillales</taxon>
        <taxon>Bacillaceae</taxon>
        <taxon>Bacillus</taxon>
    </lineage>
</organism>
<evidence type="ECO:0000313" key="2">
    <source>
        <dbReference type="Proteomes" id="UP000271374"/>
    </source>
</evidence>
<dbReference type="EMBL" id="RXNT01000014">
    <property type="protein sequence ID" value="RTR28821.1"/>
    <property type="molecule type" value="Genomic_DNA"/>
</dbReference>
<keyword evidence="2" id="KW-1185">Reference proteome</keyword>
<dbReference type="RefSeq" id="WP_126409919.1">
    <property type="nucleotide sequence ID" value="NZ_RXNT01000014.1"/>
</dbReference>
<name>A0A431VZV2_9BACI</name>
<protein>
    <recommendedName>
        <fullName evidence="3">DUF2802 domain-containing protein</fullName>
    </recommendedName>
</protein>
<sequence length="123" mass="14145">MGWALSALFIVAALLFVFSYYKSKQAAKAEQREIDTVYMSMMEEVNKLQGQIRSLELESEINAQRAGMTKEELHLLREILDLYKRNYTLEGIAAKFDLEQHEVEQLIAPYVTKNEGRKVANEG</sequence>
<dbReference type="OrthoDB" id="2937672at2"/>
<reference evidence="1 2" key="1">
    <citation type="submission" date="2018-12" db="EMBL/GenBank/DDBJ databases">
        <title>Bacillus yapensis draft genome sequence.</title>
        <authorList>
            <person name="Yu L."/>
            <person name="Xu X."/>
            <person name="Tang X."/>
        </authorList>
    </citation>
    <scope>NUCLEOTIDE SEQUENCE [LARGE SCALE GENOMIC DNA]</scope>
    <source>
        <strain evidence="1 2">XXST-01</strain>
    </source>
</reference>